<organism evidence="3 4">
    <name type="scientific">Butyricicoccus pullicaecorum</name>
    <dbReference type="NCBI Taxonomy" id="501571"/>
    <lineage>
        <taxon>Bacteria</taxon>
        <taxon>Bacillati</taxon>
        <taxon>Bacillota</taxon>
        <taxon>Clostridia</taxon>
        <taxon>Eubacteriales</taxon>
        <taxon>Butyricicoccaceae</taxon>
        <taxon>Butyricicoccus</taxon>
    </lineage>
</organism>
<accession>A0A1Y4L7V3</accession>
<evidence type="ECO:0000259" key="2">
    <source>
        <dbReference type="PROSITE" id="PS51819"/>
    </source>
</evidence>
<dbReference type="PANTHER" id="PTHR43048">
    <property type="entry name" value="METHYLMALONYL-COA EPIMERASE"/>
    <property type="match status" value="1"/>
</dbReference>
<dbReference type="Gene3D" id="3.10.180.10">
    <property type="entry name" value="2,3-Dihydroxybiphenyl 1,2-Dioxygenase, domain 1"/>
    <property type="match status" value="1"/>
</dbReference>
<evidence type="ECO:0000256" key="1">
    <source>
        <dbReference type="ARBA" id="ARBA00022723"/>
    </source>
</evidence>
<evidence type="ECO:0000313" key="4">
    <source>
        <dbReference type="Proteomes" id="UP000195897"/>
    </source>
</evidence>
<proteinExistence type="predicted"/>
<dbReference type="GO" id="GO:0004493">
    <property type="term" value="F:methylmalonyl-CoA epimerase activity"/>
    <property type="evidence" value="ECO:0007669"/>
    <property type="project" value="TreeGrafter"/>
</dbReference>
<dbReference type="PANTHER" id="PTHR43048:SF3">
    <property type="entry name" value="METHYLMALONYL-COA EPIMERASE, MITOCHONDRIAL"/>
    <property type="match status" value="1"/>
</dbReference>
<dbReference type="GO" id="GO:0046872">
    <property type="term" value="F:metal ion binding"/>
    <property type="evidence" value="ECO:0007669"/>
    <property type="project" value="UniProtKB-KW"/>
</dbReference>
<comment type="caution">
    <text evidence="3">The sequence shown here is derived from an EMBL/GenBank/DDBJ whole genome shotgun (WGS) entry which is preliminary data.</text>
</comment>
<evidence type="ECO:0000313" key="3">
    <source>
        <dbReference type="EMBL" id="OUP52828.1"/>
    </source>
</evidence>
<dbReference type="Proteomes" id="UP000195897">
    <property type="component" value="Unassembled WGS sequence"/>
</dbReference>
<gene>
    <name evidence="3" type="ORF">B5F17_07540</name>
</gene>
<dbReference type="CDD" id="cd06587">
    <property type="entry name" value="VOC"/>
    <property type="match status" value="1"/>
</dbReference>
<sequence>MRSYLRLAHIAIYTPDIERSIKFYETLGAECTMRDSVQKPTGVNQLAMLTLTNFEIELIQPGDGKIPAGEGVIPHFAIEVANLPLVVNEMRVMGLGEFCTEEPIELPNLFGGLRNIFFKGPSGEMVELIEHFGENARSKRL</sequence>
<dbReference type="InterPro" id="IPR037523">
    <property type="entry name" value="VOC_core"/>
</dbReference>
<protein>
    <recommendedName>
        <fullName evidence="2">VOC domain-containing protein</fullName>
    </recommendedName>
</protein>
<reference evidence="4" key="1">
    <citation type="submission" date="2017-04" db="EMBL/GenBank/DDBJ databases">
        <title>Function of individual gut microbiota members based on whole genome sequencing of pure cultures obtained from chicken caecum.</title>
        <authorList>
            <person name="Medvecky M."/>
            <person name="Cejkova D."/>
            <person name="Polansky O."/>
            <person name="Karasova D."/>
            <person name="Kubasova T."/>
            <person name="Cizek A."/>
            <person name="Rychlik I."/>
        </authorList>
    </citation>
    <scope>NUCLEOTIDE SEQUENCE [LARGE SCALE GENOMIC DNA]</scope>
    <source>
        <strain evidence="4">An180</strain>
    </source>
</reference>
<dbReference type="Pfam" id="PF13669">
    <property type="entry name" value="Glyoxalase_4"/>
    <property type="match status" value="1"/>
</dbReference>
<keyword evidence="1" id="KW-0479">Metal-binding</keyword>
<name>A0A1Y4L7V3_9FIRM</name>
<dbReference type="GO" id="GO:0046491">
    <property type="term" value="P:L-methylmalonyl-CoA metabolic process"/>
    <property type="evidence" value="ECO:0007669"/>
    <property type="project" value="TreeGrafter"/>
</dbReference>
<dbReference type="AlphaFoldDB" id="A0A1Y4L7V3"/>
<feature type="domain" description="VOC" evidence="2">
    <location>
        <begin position="6"/>
        <end position="131"/>
    </location>
</feature>
<dbReference type="PROSITE" id="PS51819">
    <property type="entry name" value="VOC"/>
    <property type="match status" value="1"/>
</dbReference>
<dbReference type="RefSeq" id="WP_087372562.1">
    <property type="nucleotide sequence ID" value="NZ_NFKK01000007.1"/>
</dbReference>
<dbReference type="InterPro" id="IPR029068">
    <property type="entry name" value="Glyas_Bleomycin-R_OHBP_Dase"/>
</dbReference>
<dbReference type="SUPFAM" id="SSF54593">
    <property type="entry name" value="Glyoxalase/Bleomycin resistance protein/Dihydroxybiphenyl dioxygenase"/>
    <property type="match status" value="1"/>
</dbReference>
<dbReference type="InterPro" id="IPR051785">
    <property type="entry name" value="MMCE/EMCE_epimerase"/>
</dbReference>
<dbReference type="EMBL" id="NFKK01000007">
    <property type="protein sequence ID" value="OUP52828.1"/>
    <property type="molecule type" value="Genomic_DNA"/>
</dbReference>